<sequence length="263" mass="29827">MSKTISKNILLEPELRPLQHAGERTSRGKSMGWWSAPENPDMMVGDAVLDSVRHFLRDFSREYQEDLSRKPTLQELEYALNLAFKVNVDSDILDGVDELEIKQVVLKTAKRPKKHKVSVGDIFAYKLEDGRFGFGRVVADASVGAFAEIFDYFAEQPVFDYTKIDTWLVTPVPIESYSLLETRSIGNWRIIGHTPDFVLGPKYKTLRYVYGSSPNTLMWKDMEGKTGSISPAEAEGLPPYIGLDDYLFEQHIASHVPPRKPVK</sequence>
<evidence type="ECO:0000313" key="1">
    <source>
        <dbReference type="EMBL" id="RSZ58703.1"/>
    </source>
</evidence>
<keyword evidence="2" id="KW-1185">Reference proteome</keyword>
<dbReference type="AlphaFoldDB" id="A0A430HMH4"/>
<name>A0A430HMH4_9BURK</name>
<dbReference type="InterPro" id="IPR029278">
    <property type="entry name" value="Imm26"/>
</dbReference>
<proteinExistence type="predicted"/>
<gene>
    <name evidence="1" type="ORF">EJB06_13830</name>
</gene>
<reference evidence="1 2" key="1">
    <citation type="submission" date="2018-12" db="EMBL/GenBank/DDBJ databases">
        <authorList>
            <person name="Yang E."/>
        </authorList>
    </citation>
    <scope>NUCLEOTIDE SEQUENCE [LARGE SCALE GENOMIC DNA]</scope>
    <source>
        <strain evidence="1 2">SOD</strain>
    </source>
</reference>
<comment type="caution">
    <text evidence="1">The sequence shown here is derived from an EMBL/GenBank/DDBJ whole genome shotgun (WGS) entry which is preliminary data.</text>
</comment>
<organism evidence="1 2">
    <name type="scientific">Massilia atriviolacea</name>
    <dbReference type="NCBI Taxonomy" id="2495579"/>
    <lineage>
        <taxon>Bacteria</taxon>
        <taxon>Pseudomonadati</taxon>
        <taxon>Pseudomonadota</taxon>
        <taxon>Betaproteobacteria</taxon>
        <taxon>Burkholderiales</taxon>
        <taxon>Oxalobacteraceae</taxon>
        <taxon>Telluria group</taxon>
        <taxon>Massilia</taxon>
    </lineage>
</organism>
<protein>
    <submittedName>
        <fullName evidence="1">Uncharacterized protein</fullName>
    </submittedName>
</protein>
<dbReference type="Pfam" id="PF15428">
    <property type="entry name" value="Imm26"/>
    <property type="match status" value="1"/>
</dbReference>
<dbReference type="OrthoDB" id="2218484at2"/>
<dbReference type="Proteomes" id="UP000278085">
    <property type="component" value="Unassembled WGS sequence"/>
</dbReference>
<accession>A0A430HMH4</accession>
<evidence type="ECO:0000313" key="2">
    <source>
        <dbReference type="Proteomes" id="UP000278085"/>
    </source>
</evidence>
<dbReference type="EMBL" id="RXLQ01000006">
    <property type="protein sequence ID" value="RSZ58703.1"/>
    <property type="molecule type" value="Genomic_DNA"/>
</dbReference>